<dbReference type="EMBL" id="CAJRAF010000004">
    <property type="protein sequence ID" value="CAG5018590.1"/>
    <property type="molecule type" value="Genomic_DNA"/>
</dbReference>
<reference evidence="3" key="1">
    <citation type="submission" date="2021-04" db="EMBL/GenBank/DDBJ databases">
        <authorList>
            <person name="Rodrigo-Torres L."/>
            <person name="Arahal R. D."/>
            <person name="Lucena T."/>
        </authorList>
    </citation>
    <scope>NUCLEOTIDE SEQUENCE</scope>
    <source>
        <strain evidence="3">CECT 9275</strain>
    </source>
</reference>
<proteinExistence type="predicted"/>
<feature type="signal peptide" evidence="1">
    <location>
        <begin position="1"/>
        <end position="24"/>
    </location>
</feature>
<sequence>MKWICKLICLSLLLMPGFFKKALAQQNPALVLRLSPGEDNPRNSEGDFVTLKDGRILFIYSHFTGKSSSDFAGAYLASRYSSDGGKTWSDKDQIVVKNDAGMNVMSVSLLRLKNGEIALFYARKNSMDDCIPLMRISRDEGQTWGDPVTCITDKKGYFVLNNNRVIQLANGRLLMPVAWHITPEGGKFNERGKLFCYYSDDNGSTWTSGQEIANPDGVVTQEPGLIALKKKKIMMIIRTDAGVQYQSFSKDNGKTWGAAGRTTIESPVSPATIARIPSTGDLLMVWNNNGAKSGQAKGLRTPLNLAISKDEGKTWLHQKTLESDPDGWYCYTAIHFVGEKEVLLSYCAGNRPKRTSLSITDIKRLSLDWIYQ</sequence>
<dbReference type="Pfam" id="PF13088">
    <property type="entry name" value="BNR_2"/>
    <property type="match status" value="1"/>
</dbReference>
<dbReference type="InterPro" id="IPR011040">
    <property type="entry name" value="Sialidase"/>
</dbReference>
<protein>
    <recommendedName>
        <fullName evidence="2">Sialidase domain-containing protein</fullName>
    </recommendedName>
</protein>
<feature type="chain" id="PRO_5037436354" description="Sialidase domain-containing protein" evidence="1">
    <location>
        <begin position="25"/>
        <end position="372"/>
    </location>
</feature>
<feature type="domain" description="Sialidase" evidence="2">
    <location>
        <begin position="81"/>
        <end position="334"/>
    </location>
</feature>
<evidence type="ECO:0000313" key="3">
    <source>
        <dbReference type="EMBL" id="CAG5018590.1"/>
    </source>
</evidence>
<keyword evidence="1" id="KW-0732">Signal</keyword>
<evidence type="ECO:0000313" key="4">
    <source>
        <dbReference type="Proteomes" id="UP000680038"/>
    </source>
</evidence>
<dbReference type="Gene3D" id="2.120.10.10">
    <property type="match status" value="1"/>
</dbReference>
<gene>
    <name evidence="3" type="ORF">DYBT9275_06032</name>
</gene>
<dbReference type="SUPFAM" id="SSF50939">
    <property type="entry name" value="Sialidases"/>
    <property type="match status" value="1"/>
</dbReference>
<dbReference type="RefSeq" id="WP_215242336.1">
    <property type="nucleotide sequence ID" value="NZ_CAJRAF010000004.1"/>
</dbReference>
<dbReference type="CDD" id="cd15482">
    <property type="entry name" value="Sialidase_non-viral"/>
    <property type="match status" value="1"/>
</dbReference>
<dbReference type="Proteomes" id="UP000680038">
    <property type="component" value="Unassembled WGS sequence"/>
</dbReference>
<organism evidence="3 4">
    <name type="scientific">Dyadobacter helix</name>
    <dbReference type="NCBI Taxonomy" id="2822344"/>
    <lineage>
        <taxon>Bacteria</taxon>
        <taxon>Pseudomonadati</taxon>
        <taxon>Bacteroidota</taxon>
        <taxon>Cytophagia</taxon>
        <taxon>Cytophagales</taxon>
        <taxon>Spirosomataceae</taxon>
        <taxon>Dyadobacter</taxon>
    </lineage>
</organism>
<accession>A0A916JJ81</accession>
<dbReference type="AlphaFoldDB" id="A0A916JJ81"/>
<dbReference type="PANTHER" id="PTHR43752">
    <property type="entry name" value="BNR/ASP-BOX REPEAT FAMILY PROTEIN"/>
    <property type="match status" value="1"/>
</dbReference>
<comment type="caution">
    <text evidence="3">The sequence shown here is derived from an EMBL/GenBank/DDBJ whole genome shotgun (WGS) entry which is preliminary data.</text>
</comment>
<keyword evidence="4" id="KW-1185">Reference proteome</keyword>
<name>A0A916JJ81_9BACT</name>
<evidence type="ECO:0000256" key="1">
    <source>
        <dbReference type="SAM" id="SignalP"/>
    </source>
</evidence>
<dbReference type="PANTHER" id="PTHR43752:SF2">
    <property type="entry name" value="BNR_ASP-BOX REPEAT FAMILY PROTEIN"/>
    <property type="match status" value="1"/>
</dbReference>
<evidence type="ECO:0000259" key="2">
    <source>
        <dbReference type="Pfam" id="PF13088"/>
    </source>
</evidence>
<dbReference type="InterPro" id="IPR036278">
    <property type="entry name" value="Sialidase_sf"/>
</dbReference>